<dbReference type="EC" id="6.3.5.1" evidence="7 8"/>
<feature type="binding site" evidence="7">
    <location>
        <position position="511"/>
    </location>
    <ligand>
        <name>deamido-NAD(+)</name>
        <dbReference type="ChEBI" id="CHEBI:58437"/>
        <note>ligand shared between two neighboring subunits</note>
    </ligand>
</feature>
<dbReference type="AlphaFoldDB" id="A0A5B9QM82"/>
<proteinExistence type="inferred from homology"/>
<evidence type="ECO:0000259" key="10">
    <source>
        <dbReference type="PROSITE" id="PS50263"/>
    </source>
</evidence>
<dbReference type="PROSITE" id="PS50263">
    <property type="entry name" value="CN_HYDROLASE"/>
    <property type="match status" value="1"/>
</dbReference>
<dbReference type="InterPro" id="IPR022310">
    <property type="entry name" value="NAD/GMP_synthase"/>
</dbReference>
<dbReference type="HAMAP" id="MF_02090">
    <property type="entry name" value="NadE_glutamine_dep"/>
    <property type="match status" value="1"/>
</dbReference>
<feature type="binding site" evidence="7">
    <location>
        <position position="205"/>
    </location>
    <ligand>
        <name>L-glutamine</name>
        <dbReference type="ChEBI" id="CHEBI:58359"/>
    </ligand>
</feature>
<reference evidence="11 12" key="1">
    <citation type="submission" date="2019-08" db="EMBL/GenBank/DDBJ databases">
        <title>Deep-cultivation of Planctomycetes and their phenomic and genomic characterization uncovers novel biology.</title>
        <authorList>
            <person name="Wiegand S."/>
            <person name="Jogler M."/>
            <person name="Boedeker C."/>
            <person name="Pinto D."/>
            <person name="Vollmers J."/>
            <person name="Rivas-Marin E."/>
            <person name="Kohn T."/>
            <person name="Peeters S.H."/>
            <person name="Heuer A."/>
            <person name="Rast P."/>
            <person name="Oberbeckmann S."/>
            <person name="Bunk B."/>
            <person name="Jeske O."/>
            <person name="Meyerdierks A."/>
            <person name="Storesund J.E."/>
            <person name="Kallscheuer N."/>
            <person name="Luecker S."/>
            <person name="Lage O.M."/>
            <person name="Pohl T."/>
            <person name="Merkel B.J."/>
            <person name="Hornburger P."/>
            <person name="Mueller R.-W."/>
            <person name="Bruemmer F."/>
            <person name="Labrenz M."/>
            <person name="Spormann A.M."/>
            <person name="Op den Camp H."/>
            <person name="Overmann J."/>
            <person name="Amann R."/>
            <person name="Jetten M.S.M."/>
            <person name="Mascher T."/>
            <person name="Medema M.H."/>
            <person name="Devos D.P."/>
            <person name="Kaster A.-K."/>
            <person name="Ovreas L."/>
            <person name="Rohde M."/>
            <person name="Galperin M.Y."/>
            <person name="Jogler C."/>
        </authorList>
    </citation>
    <scope>NUCLEOTIDE SEQUENCE [LARGE SCALE GENOMIC DNA]</scope>
    <source>
        <strain evidence="11 12">UC8</strain>
    </source>
</reference>
<feature type="binding site" evidence="7">
    <location>
        <position position="125"/>
    </location>
    <ligand>
        <name>L-glutamine</name>
        <dbReference type="ChEBI" id="CHEBI:58359"/>
    </ligand>
</feature>
<organism evidence="11 12">
    <name type="scientific">Roseimaritima ulvae</name>
    <dbReference type="NCBI Taxonomy" id="980254"/>
    <lineage>
        <taxon>Bacteria</taxon>
        <taxon>Pseudomonadati</taxon>
        <taxon>Planctomycetota</taxon>
        <taxon>Planctomycetia</taxon>
        <taxon>Pirellulales</taxon>
        <taxon>Pirellulaceae</taxon>
        <taxon>Roseimaritima</taxon>
    </lineage>
</organism>
<evidence type="ECO:0000256" key="3">
    <source>
        <dbReference type="ARBA" id="ARBA00022598"/>
    </source>
</evidence>
<dbReference type="CDD" id="cd00553">
    <property type="entry name" value="NAD_synthase"/>
    <property type="match status" value="1"/>
</dbReference>
<dbReference type="InterPro" id="IPR036526">
    <property type="entry name" value="C-N_Hydrolase_sf"/>
</dbReference>
<evidence type="ECO:0000256" key="6">
    <source>
        <dbReference type="ARBA" id="ARBA00023027"/>
    </source>
</evidence>
<accession>A0A5B9QM82</accession>
<name>A0A5B9QM82_9BACT</name>
<dbReference type="RefSeq" id="WP_068142814.1">
    <property type="nucleotide sequence ID" value="NZ_CP042914.1"/>
</dbReference>
<dbReference type="UniPathway" id="UPA00253">
    <property type="reaction ID" value="UER00334"/>
</dbReference>
<keyword evidence="5 7" id="KW-0067">ATP-binding</keyword>
<evidence type="ECO:0000313" key="11">
    <source>
        <dbReference type="EMBL" id="QEG38740.1"/>
    </source>
</evidence>
<evidence type="ECO:0000256" key="5">
    <source>
        <dbReference type="ARBA" id="ARBA00022840"/>
    </source>
</evidence>
<dbReference type="Gene3D" id="1.10.10.1140">
    <property type="entry name" value="Glutamine-dependent NAD+ synthetase, C-terminal domain"/>
    <property type="match status" value="1"/>
</dbReference>
<dbReference type="PANTHER" id="PTHR23090:SF9">
    <property type="entry name" value="GLUTAMINE-DEPENDENT NAD(+) SYNTHETASE"/>
    <property type="match status" value="1"/>
</dbReference>
<dbReference type="OrthoDB" id="9803818at2"/>
<evidence type="ECO:0000256" key="4">
    <source>
        <dbReference type="ARBA" id="ARBA00022741"/>
    </source>
</evidence>
<dbReference type="GO" id="GO:0008795">
    <property type="term" value="F:NAD+ synthase activity"/>
    <property type="evidence" value="ECO:0007669"/>
    <property type="project" value="UniProtKB-UniRule"/>
</dbReference>
<dbReference type="Pfam" id="PF00795">
    <property type="entry name" value="CN_hydrolase"/>
    <property type="match status" value="1"/>
</dbReference>
<dbReference type="CDD" id="cd07570">
    <property type="entry name" value="GAT_Gln-NAD-synth"/>
    <property type="match status" value="1"/>
</dbReference>
<gene>
    <name evidence="7 11" type="primary">nadE</name>
    <name evidence="11" type="ORF">UC8_06980</name>
</gene>
<feature type="region of interest" description="Disordered" evidence="9">
    <location>
        <begin position="655"/>
        <end position="679"/>
    </location>
</feature>
<dbReference type="SUPFAM" id="SSF56317">
    <property type="entry name" value="Carbon-nitrogen hydrolase"/>
    <property type="match status" value="1"/>
</dbReference>
<feature type="binding site" evidence="7">
    <location>
        <position position="645"/>
    </location>
    <ligand>
        <name>deamido-NAD(+)</name>
        <dbReference type="ChEBI" id="CHEBI:58437"/>
        <note>ligand shared between two neighboring subunits</note>
    </ligand>
</feature>
<dbReference type="InterPro" id="IPR003010">
    <property type="entry name" value="C-N_Hydrolase"/>
</dbReference>
<evidence type="ECO:0000313" key="12">
    <source>
        <dbReference type="Proteomes" id="UP000325286"/>
    </source>
</evidence>
<dbReference type="SUPFAM" id="SSF52402">
    <property type="entry name" value="Adenine nucleotide alpha hydrolases-like"/>
    <property type="match status" value="1"/>
</dbReference>
<keyword evidence="6 7" id="KW-0520">NAD</keyword>
<dbReference type="KEGG" id="rul:UC8_06980"/>
<dbReference type="NCBIfam" id="NF002730">
    <property type="entry name" value="PRK02628.1"/>
    <property type="match status" value="1"/>
</dbReference>
<comment type="function">
    <text evidence="7">Catalyzes the ATP-dependent amidation of deamido-NAD to form NAD. Uses L-glutamine as a nitrogen source.</text>
</comment>
<keyword evidence="12" id="KW-1185">Reference proteome</keyword>
<keyword evidence="4 7" id="KW-0547">Nucleotide-binding</keyword>
<dbReference type="Gene3D" id="3.60.110.10">
    <property type="entry name" value="Carbon-nitrogen hydrolase"/>
    <property type="match status" value="1"/>
</dbReference>
<dbReference type="InterPro" id="IPR014445">
    <property type="entry name" value="Gln-dep_NAD_synthase"/>
</dbReference>
<feature type="active site" description="Nucleophile; for glutaminase activity" evidence="7">
    <location>
        <position position="172"/>
    </location>
</feature>
<sequence>MNDHEFPPYGLFRVAAVSPQVAVGDPRQNVAHMLDALQPLESADLVVLPELALTGYTCGDLFAQEALLAAAEEQLLELTGQTADSKQILVVGLPLRVGTSLMNVAAVLHRGQVIAAIPKQFLPTYNEFYEGRWFRAGDETDPPSVSIGRQDVPFGSDILIRCGTAVVGVEICEDLWTPLPPSSFQAVAGANILLNLSASNEIVGKATWRHDLVVSQSGRCIAGYVYASSGPSESTTDLVFGGHCLIAENGQLLGQSRRVGDGELPWQGATHVMADIDLQRLQHDRRVIGSFDDGRRLLSRPFRFIDTNALAVKRRRPETAKSNAHAERPPLRPVVAQPFVPADPQHRDARCAEIFEIQTAALAKRVSRLPESLPLLIGVSGGLDSTLALLVAVKACDQYGWNRQRIHGITMPGFGTTETTESNADELMTALGITSERIDIRPLCLQAFRSLEHTPLNLAIDQHTTVESLQQQLLQTPADAEDLVFENVQARIRTFLLMSRGFVLGTGDLSEQALGWSTYNGDHMSMYNVNTSIPKTLVRFLVRYAADHYFEGRDGQLLHEIADTPISPELLPPAADGTIRQETEDKVGPYELHDFFLYNVIRNGFTPEKIRFLARHARFSQPYSEQQIDRTLNTFYRRFFANQFKRSCVPDGPKVGSVSLSPRGDWRMPSDADRGPWKE</sequence>
<feature type="binding site" evidence="7">
    <location>
        <begin position="516"/>
        <end position="519"/>
    </location>
    <ligand>
        <name>deamido-NAD(+)</name>
        <dbReference type="ChEBI" id="CHEBI:58437"/>
        <note>ligand shared between two neighboring subunits</note>
    </ligand>
</feature>
<dbReference type="GO" id="GO:0005737">
    <property type="term" value="C:cytoplasm"/>
    <property type="evidence" value="ECO:0007669"/>
    <property type="project" value="InterPro"/>
</dbReference>
<dbReference type="InterPro" id="IPR041856">
    <property type="entry name" value="NAD+_synth_C"/>
</dbReference>
<evidence type="ECO:0000256" key="7">
    <source>
        <dbReference type="HAMAP-Rule" id="MF_02090"/>
    </source>
</evidence>
<dbReference type="Pfam" id="PF02540">
    <property type="entry name" value="NAD_synthase"/>
    <property type="match status" value="1"/>
</dbReference>
<evidence type="ECO:0000256" key="2">
    <source>
        <dbReference type="ARBA" id="ARBA00007145"/>
    </source>
</evidence>
<evidence type="ECO:0000256" key="8">
    <source>
        <dbReference type="PIRNR" id="PIRNR006630"/>
    </source>
</evidence>
<feature type="binding site" evidence="7">
    <location>
        <begin position="378"/>
        <end position="385"/>
    </location>
    <ligand>
        <name>ATP</name>
        <dbReference type="ChEBI" id="CHEBI:30616"/>
    </ligand>
</feature>
<feature type="domain" description="CN hydrolase" evidence="10">
    <location>
        <begin position="12"/>
        <end position="278"/>
    </location>
</feature>
<comment type="similarity">
    <text evidence="2 7 8">In the C-terminal section; belongs to the NAD synthetase family.</text>
</comment>
<protein>
    <recommendedName>
        <fullName evidence="7 8">Glutamine-dependent NAD(+) synthetase</fullName>
        <ecNumber evidence="7 8">6.3.5.1</ecNumber>
    </recommendedName>
    <alternativeName>
        <fullName evidence="7 8">NAD(+) synthase [glutamine-hydrolyzing]</fullName>
    </alternativeName>
</protein>
<dbReference type="InterPro" id="IPR014729">
    <property type="entry name" value="Rossmann-like_a/b/a_fold"/>
</dbReference>
<feature type="binding site" evidence="7">
    <location>
        <position position="199"/>
    </location>
    <ligand>
        <name>L-glutamine</name>
        <dbReference type="ChEBI" id="CHEBI:58359"/>
    </ligand>
</feature>
<feature type="binding site" evidence="7">
    <location>
        <position position="506"/>
    </location>
    <ligand>
        <name>ATP</name>
        <dbReference type="ChEBI" id="CHEBI:30616"/>
    </ligand>
</feature>
<dbReference type="Proteomes" id="UP000325286">
    <property type="component" value="Chromosome"/>
</dbReference>
<dbReference type="PANTHER" id="PTHR23090">
    <property type="entry name" value="NH 3 /GLUTAMINE-DEPENDENT NAD + SYNTHETASE"/>
    <property type="match status" value="1"/>
</dbReference>
<comment type="pathway">
    <text evidence="1 7 8">Cofactor biosynthesis; NAD(+) biosynthesis; NAD(+) from deamido-NAD(+) (L-Gln route): step 1/1.</text>
</comment>
<dbReference type="EMBL" id="CP042914">
    <property type="protein sequence ID" value="QEG38740.1"/>
    <property type="molecule type" value="Genomic_DNA"/>
</dbReference>
<feature type="active site" description="Proton acceptor; for glutaminase activity" evidence="7">
    <location>
        <position position="50"/>
    </location>
</feature>
<dbReference type="GO" id="GO:0005524">
    <property type="term" value="F:ATP binding"/>
    <property type="evidence" value="ECO:0007669"/>
    <property type="project" value="UniProtKB-UniRule"/>
</dbReference>
<dbReference type="GO" id="GO:0003952">
    <property type="term" value="F:NAD+ synthase (glutamine-hydrolyzing) activity"/>
    <property type="evidence" value="ECO:0007669"/>
    <property type="project" value="UniProtKB-UniRule"/>
</dbReference>
<feature type="binding site" evidence="7">
    <location>
        <position position="487"/>
    </location>
    <ligand>
        <name>deamido-NAD(+)</name>
        <dbReference type="ChEBI" id="CHEBI:58437"/>
        <note>ligand shared between two neighboring subunits</note>
    </ligand>
</feature>
<dbReference type="Gene3D" id="3.40.50.620">
    <property type="entry name" value="HUPs"/>
    <property type="match status" value="1"/>
</dbReference>
<feature type="active site" description="For glutaminase activity" evidence="7">
    <location>
        <position position="119"/>
    </location>
</feature>
<comment type="catalytic activity">
    <reaction evidence="7 8">
        <text>deamido-NAD(+) + L-glutamine + ATP + H2O = L-glutamate + AMP + diphosphate + NAD(+) + H(+)</text>
        <dbReference type="Rhea" id="RHEA:24384"/>
        <dbReference type="ChEBI" id="CHEBI:15377"/>
        <dbReference type="ChEBI" id="CHEBI:15378"/>
        <dbReference type="ChEBI" id="CHEBI:29985"/>
        <dbReference type="ChEBI" id="CHEBI:30616"/>
        <dbReference type="ChEBI" id="CHEBI:33019"/>
        <dbReference type="ChEBI" id="CHEBI:57540"/>
        <dbReference type="ChEBI" id="CHEBI:58359"/>
        <dbReference type="ChEBI" id="CHEBI:58437"/>
        <dbReference type="ChEBI" id="CHEBI:456215"/>
        <dbReference type="EC" id="6.3.5.1"/>
    </reaction>
</comment>
<dbReference type="PIRSF" id="PIRSF006630">
    <property type="entry name" value="NADS_GAT"/>
    <property type="match status" value="1"/>
</dbReference>
<dbReference type="GO" id="GO:0009435">
    <property type="term" value="P:NAD+ biosynthetic process"/>
    <property type="evidence" value="ECO:0007669"/>
    <property type="project" value="UniProtKB-UniRule"/>
</dbReference>
<keyword evidence="3 7" id="KW-0436">Ligase</keyword>
<evidence type="ECO:0000256" key="1">
    <source>
        <dbReference type="ARBA" id="ARBA00005188"/>
    </source>
</evidence>
<feature type="compositionally biased region" description="Basic and acidic residues" evidence="9">
    <location>
        <begin position="664"/>
        <end position="679"/>
    </location>
</feature>
<dbReference type="InterPro" id="IPR003694">
    <property type="entry name" value="NAD_synthase"/>
</dbReference>
<dbReference type="GO" id="GO:0004359">
    <property type="term" value="F:glutaminase activity"/>
    <property type="evidence" value="ECO:0007669"/>
    <property type="project" value="InterPro"/>
</dbReference>
<evidence type="ECO:0000256" key="9">
    <source>
        <dbReference type="SAM" id="MobiDB-lite"/>
    </source>
</evidence>